<organism evidence="1 2">
    <name type="scientific">Aureococcus anophagefferens</name>
    <name type="common">Harmful bloom alga</name>
    <dbReference type="NCBI Taxonomy" id="44056"/>
    <lineage>
        <taxon>Eukaryota</taxon>
        <taxon>Sar</taxon>
        <taxon>Stramenopiles</taxon>
        <taxon>Ochrophyta</taxon>
        <taxon>Pelagophyceae</taxon>
        <taxon>Pelagomonadales</taxon>
        <taxon>Pelagomonadaceae</taxon>
        <taxon>Aureococcus</taxon>
    </lineage>
</organism>
<dbReference type="Pfam" id="PF16078">
    <property type="entry name" value="2-oxogl_dehyd_N"/>
    <property type="match status" value="1"/>
</dbReference>
<dbReference type="SMART" id="SM00861">
    <property type="entry name" value="Transket_pyr"/>
    <property type="match status" value="1"/>
</dbReference>
<dbReference type="NCBIfam" id="TIGR00239">
    <property type="entry name" value="2oxo_dh_E1"/>
    <property type="match status" value="1"/>
</dbReference>
<dbReference type="GO" id="GO:0004591">
    <property type="term" value="F:oxoglutarate dehydrogenase (succinyl-transferring) activity"/>
    <property type="evidence" value="ECO:0007669"/>
    <property type="project" value="UniProtKB-EC"/>
</dbReference>
<dbReference type="NCBIfam" id="NF008907">
    <property type="entry name" value="PRK12270.1"/>
    <property type="match status" value="1"/>
</dbReference>
<dbReference type="InterPro" id="IPR032106">
    <property type="entry name" value="2-oxogl_dehyd_N"/>
</dbReference>
<dbReference type="PANTHER" id="PTHR23152:SF4">
    <property type="entry name" value="2-OXOADIPATE DEHYDROGENASE COMPLEX COMPONENT E1"/>
    <property type="match status" value="1"/>
</dbReference>
<dbReference type="Pfam" id="PF02779">
    <property type="entry name" value="Transket_pyr"/>
    <property type="match status" value="1"/>
</dbReference>
<dbReference type="Pfam" id="PF16870">
    <property type="entry name" value="OxoGdeHyase_C"/>
    <property type="match status" value="1"/>
</dbReference>
<protein>
    <submittedName>
        <fullName evidence="1">Succinyl-transferring oxoglutarate dehydrogenase</fullName>
    </submittedName>
</protein>
<dbReference type="GO" id="GO:0005739">
    <property type="term" value="C:mitochondrion"/>
    <property type="evidence" value="ECO:0007669"/>
    <property type="project" value="TreeGrafter"/>
</dbReference>
<name>A0ABR1FTF2_AURAN</name>
<dbReference type="Gene3D" id="1.10.287.1150">
    <property type="entry name" value="TPP helical domain"/>
    <property type="match status" value="1"/>
</dbReference>
<reference evidence="1 2" key="1">
    <citation type="submission" date="2024-03" db="EMBL/GenBank/DDBJ databases">
        <title>Aureococcus anophagefferens CCMP1851 and Kratosvirus quantuckense: Draft genome of a second virus-susceptible host strain in the model system.</title>
        <authorList>
            <person name="Chase E."/>
            <person name="Truchon A.R."/>
            <person name="Schepens W."/>
            <person name="Wilhelm S.W."/>
        </authorList>
    </citation>
    <scope>NUCLEOTIDE SEQUENCE [LARGE SCALE GENOMIC DNA]</scope>
    <source>
        <strain evidence="1 2">CCMP1851</strain>
    </source>
</reference>
<evidence type="ECO:0000313" key="1">
    <source>
        <dbReference type="EMBL" id="KAK7238360.1"/>
    </source>
</evidence>
<dbReference type="KEGG" id="aaf:AURANDRAFT_37323"/>
<evidence type="ECO:0000313" key="2">
    <source>
        <dbReference type="Proteomes" id="UP001363151"/>
    </source>
</evidence>
<sequence>MLRSVSVAGRRARGLARATRIFSAVPKEEGFLSGTSSTYVDSQYYAWSADPSSVHSSWASYFESGAFDMPPALGGERYAAGGGGAAVPAGSKESSLQGARGADTARAMHLIAAYQRRGHERADLDPLRLKGDLAPLADLDPATYGFEPGDYDRELRLTTATGSAVAGLLGNADVNDDGMTTLRELADFLQETYCGTLGIEAEHITDLNKQNWLRSRLETPKAPLSLEDRKHVLERLAYAEKFETILATKFNTAKRFGLEGCESMIPGMKIMVDAATLCGVSDVIIGMPHRGRLNVLCNVVRKPIEVIFREFMGTAQSDDDAGAGDWSSSGDVKYHLGTSYDRAYPDGRRVQVELLPNPSHLEAVNPLVIGKARARMDMKGDPNGDTVLPVIIHGDAAFAGQGVVYETMQMVNLEAYKTGGTIHVICNNQVGFTCLPEQGRSTMYSSDLGKAFGCPIFHVNADDPEAVCRVFETAVAWRHEFKTDVIIDLIGYRKFGHNEIDEPTFTQPTMYQVVKKHPSVLTKYVADVQVTEPKLSPEDVGAIVGSVEQVYAEAFDNKDAFKWDRDVWGQNWQEMVSPLSVGHGAFGKTGVALEDLQKVNAALSTTPEGFSLHRRLKGILAKKAEAVASGEGVDWAQGEALAFGTLLDEGTPVRFTGQDVERGTFTHRHAVVHDQKDGATHTFLNAIAPDQAAKLDIHNSFLSEYGVLGFELGYSFETPDVLCVWEAQFGDFVNGAQIIIDQFLSSGEAKWMRQSGLVLLLPHGYQGQGPEHSSCRVERFLQNSDEDPDVIPPDLHTMEGQVRQVQLNNWQIINPTTPANYFHALRRQQHRDFRKPLIVASTKALLRHKLAVSNVDEFLTGSRFRRTYGEMHDDEVVADADVRRVVLCSGKIYYELLEARRKAEGPSDVALVRVEQISPFPFDQVANYATKYANAELVWTQEEPKNQGAWYYVRDRIMTATRVLNGVEQRPGYCGRATMASTAEGYGAVHDAQQKAIIDTALSEDLSAFPFGLLSEKEIERAA</sequence>
<dbReference type="GO" id="GO:0006099">
    <property type="term" value="P:tricarboxylic acid cycle"/>
    <property type="evidence" value="ECO:0007669"/>
    <property type="project" value="TreeGrafter"/>
</dbReference>
<dbReference type="InterPro" id="IPR011603">
    <property type="entry name" value="2oxoglutarate_DH_E1"/>
</dbReference>
<comment type="caution">
    <text evidence="1">The sequence shown here is derived from an EMBL/GenBank/DDBJ whole genome shotgun (WGS) entry which is preliminary data.</text>
</comment>
<keyword evidence="2" id="KW-1185">Reference proteome</keyword>
<dbReference type="EMBL" id="JBBJCI010000230">
    <property type="protein sequence ID" value="KAK7238360.1"/>
    <property type="molecule type" value="Genomic_DNA"/>
</dbReference>
<dbReference type="InterPro" id="IPR042179">
    <property type="entry name" value="KGD_C_sf"/>
</dbReference>
<dbReference type="Gene3D" id="3.40.50.970">
    <property type="match status" value="1"/>
</dbReference>
<dbReference type="InterPro" id="IPR005475">
    <property type="entry name" value="Transketolase-like_Pyr-bd"/>
</dbReference>
<dbReference type="PANTHER" id="PTHR23152">
    <property type="entry name" value="2-OXOGLUTARATE DEHYDROGENASE"/>
    <property type="match status" value="1"/>
</dbReference>
<dbReference type="Proteomes" id="UP001363151">
    <property type="component" value="Unassembled WGS sequence"/>
</dbReference>
<dbReference type="Gene3D" id="3.40.50.11610">
    <property type="entry name" value="Multifunctional 2-oxoglutarate metabolism enzyme, C-terminal domain"/>
    <property type="match status" value="1"/>
</dbReference>
<dbReference type="NCBIfam" id="NF006914">
    <property type="entry name" value="PRK09404.1"/>
    <property type="match status" value="1"/>
</dbReference>
<gene>
    <name evidence="1" type="ORF">SO694_00023266</name>
</gene>
<dbReference type="GO" id="GO:0045252">
    <property type="term" value="C:oxoglutarate dehydrogenase complex"/>
    <property type="evidence" value="ECO:0007669"/>
    <property type="project" value="TreeGrafter"/>
</dbReference>
<dbReference type="Pfam" id="PF00676">
    <property type="entry name" value="E1_dh"/>
    <property type="match status" value="1"/>
</dbReference>
<dbReference type="Gene3D" id="3.40.50.12470">
    <property type="match status" value="1"/>
</dbReference>
<dbReference type="GO" id="GO:0030976">
    <property type="term" value="F:thiamine pyrophosphate binding"/>
    <property type="evidence" value="ECO:0007669"/>
    <property type="project" value="InterPro"/>
</dbReference>
<proteinExistence type="predicted"/>
<dbReference type="InterPro" id="IPR029061">
    <property type="entry name" value="THDP-binding"/>
</dbReference>
<dbReference type="SUPFAM" id="SSF52518">
    <property type="entry name" value="Thiamin diphosphate-binding fold (THDP-binding)"/>
    <property type="match status" value="2"/>
</dbReference>
<accession>A0ABR1FTF2</accession>
<dbReference type="InterPro" id="IPR001017">
    <property type="entry name" value="DH_E1"/>
</dbReference>
<dbReference type="CDD" id="cd02016">
    <property type="entry name" value="TPP_E1_OGDC_like"/>
    <property type="match status" value="1"/>
</dbReference>
<dbReference type="PIRSF" id="PIRSF000157">
    <property type="entry name" value="Oxoglu_dh_E1"/>
    <property type="match status" value="1"/>
</dbReference>
<dbReference type="InterPro" id="IPR031717">
    <property type="entry name" value="ODO-1/KGD_C"/>
</dbReference>